<dbReference type="InterPro" id="IPR000742">
    <property type="entry name" value="EGF"/>
</dbReference>
<proteinExistence type="predicted"/>
<keyword evidence="4" id="KW-0325">Glycoprotein</keyword>
<keyword evidence="2" id="KW-0964">Secreted</keyword>
<feature type="domain" description="EGF-like" evidence="7">
    <location>
        <begin position="205"/>
        <end position="254"/>
    </location>
</feature>
<dbReference type="SMART" id="SM00181">
    <property type="entry name" value="EGF"/>
    <property type="match status" value="9"/>
</dbReference>
<keyword evidence="9" id="KW-1185">Reference proteome</keyword>
<dbReference type="InterPro" id="IPR006212">
    <property type="entry name" value="Furin_repeat"/>
</dbReference>
<feature type="domain" description="EGF-like" evidence="7">
    <location>
        <begin position="398"/>
        <end position="431"/>
    </location>
</feature>
<keyword evidence="6" id="KW-0472">Membrane</keyword>
<feature type="domain" description="EGF-like" evidence="7">
    <location>
        <begin position="604"/>
        <end position="637"/>
    </location>
</feature>
<dbReference type="Pfam" id="PF15913">
    <property type="entry name" value="Furin-like_2"/>
    <property type="match status" value="1"/>
</dbReference>
<dbReference type="SUPFAM" id="SSF57184">
    <property type="entry name" value="Growth factor receptor domain"/>
    <property type="match status" value="5"/>
</dbReference>
<evidence type="ECO:0000256" key="2">
    <source>
        <dbReference type="ARBA" id="ARBA00022525"/>
    </source>
</evidence>
<sequence>MNAFASFTCPSGQFALKNQCFNCHATCWECRGHEVFECTRCGIDENGQERFLHRDRCRLHCPRGFYSDRDTFTCKTCMQNCDLCIDVDICTKCKGNYRLKDGSCQTRECDEDGICVDQCPNGTYEDSNSWRCESCHSSCQTCNGPLARDCRVCPDGNMPIYGQCPSVSCKEGQYLEGFFLDQEGSCVEQCPPGFFANPASLLCEECAPNCETCQDSMDNCLSCRKDGYSLFLYEGSCWSNCPDGYFGSPEDTCEVCDSLCLTCEESKSKCLSCVPYFYLENGQCTANCSYNYYPDEDGTCRRCPAHCDLCRDGTGCTECSYLYLLLDGICKATCPEGYFEDFDQGKCVQCHPTCATCSGTTYNDCDSCSIYYPKLYEGQCFEQCPDGTYELSSEQCQECDQTCSKCTGPDPTDCTKCKKGLALDPNSMMCGVIGDSECPPKMFLHEKLFSCIACHDLCESCHGQESYDCDTCLLPSYFYNGSCLPECPPGMFKSSEEADGVELGLCSPCDHVCATCTDASSKDCLTCASGFVKFQSLCVANCPNGFYRGKSQCEKCDPSCQSCSGPGPEDCLCPPQAFQLQDTKLCAERCPERFYQESREICELCDDSCRHCFGPSPNQCLTCKADFALHPTQRRCITCCNTETNQTDCCLCNGNSAFCIEHLDHSQAKNIIVEESEALGILNYSSSIPTVTIMVIASGILIIALLHARSRKKLCWKHMYERLDGSGEAKSSYDMEHGVPDPDDSSDETDVVYASKDGTIFRRYNLIKANTEKDEEYEAKSAYLTKC</sequence>
<keyword evidence="6" id="KW-1133">Transmembrane helix</keyword>
<evidence type="ECO:0000256" key="6">
    <source>
        <dbReference type="SAM" id="Phobius"/>
    </source>
</evidence>
<evidence type="ECO:0000256" key="1">
    <source>
        <dbReference type="ARBA" id="ARBA00004613"/>
    </source>
</evidence>
<reference evidence="8" key="1">
    <citation type="journal article" date="2021" name="Cell">
        <title>Tracing the genetic footprints of vertebrate landing in non-teleost ray-finned fishes.</title>
        <authorList>
            <person name="Bi X."/>
            <person name="Wang K."/>
            <person name="Yang L."/>
            <person name="Pan H."/>
            <person name="Jiang H."/>
            <person name="Wei Q."/>
            <person name="Fang M."/>
            <person name="Yu H."/>
            <person name="Zhu C."/>
            <person name="Cai Y."/>
            <person name="He Y."/>
            <person name="Gan X."/>
            <person name="Zeng H."/>
            <person name="Yu D."/>
            <person name="Zhu Y."/>
            <person name="Jiang H."/>
            <person name="Qiu Q."/>
            <person name="Yang H."/>
            <person name="Zhang Y.E."/>
            <person name="Wang W."/>
            <person name="Zhu M."/>
            <person name="He S."/>
            <person name="Zhang G."/>
        </authorList>
    </citation>
    <scope>NUCLEOTIDE SEQUENCE</scope>
    <source>
        <strain evidence="8">Bchr_001</strain>
    </source>
</reference>
<feature type="domain" description="EGF-like" evidence="7">
    <location>
        <begin position="508"/>
        <end position="539"/>
    </location>
</feature>
<evidence type="ECO:0000256" key="4">
    <source>
        <dbReference type="ARBA" id="ARBA00023180"/>
    </source>
</evidence>
<protein>
    <submittedName>
        <fullName evidence="8">PCSK5 convertase</fullName>
    </submittedName>
</protein>
<keyword evidence="3" id="KW-0732">Signal</keyword>
<dbReference type="CDD" id="cd00064">
    <property type="entry name" value="FU"/>
    <property type="match status" value="5"/>
</dbReference>
<dbReference type="SMART" id="SM00261">
    <property type="entry name" value="FU"/>
    <property type="match status" value="12"/>
</dbReference>
<evidence type="ECO:0000259" key="7">
    <source>
        <dbReference type="SMART" id="SM00181"/>
    </source>
</evidence>
<comment type="subcellular location">
    <subcellularLocation>
        <location evidence="1">Secreted</location>
    </subcellularLocation>
</comment>
<evidence type="ECO:0000256" key="5">
    <source>
        <dbReference type="SAM" id="MobiDB-lite"/>
    </source>
</evidence>
<evidence type="ECO:0000313" key="8">
    <source>
        <dbReference type="EMBL" id="MBN3294444.1"/>
    </source>
</evidence>
<gene>
    <name evidence="8" type="primary">Pcsk5_0</name>
    <name evidence="8" type="ORF">GTO92_0000163</name>
</gene>
<feature type="transmembrane region" description="Helical" evidence="6">
    <location>
        <begin position="688"/>
        <end position="708"/>
    </location>
</feature>
<feature type="region of interest" description="Disordered" evidence="5">
    <location>
        <begin position="729"/>
        <end position="748"/>
    </location>
</feature>
<dbReference type="PANTHER" id="PTHR15332">
    <property type="entry name" value="PROPROTEIN CONVERTASE SUBTILISIN_KEXIN TYPE 5-LIKE"/>
    <property type="match status" value="1"/>
</dbReference>
<feature type="domain" description="EGF-like" evidence="7">
    <location>
        <begin position="163"/>
        <end position="204"/>
    </location>
</feature>
<dbReference type="InterPro" id="IPR043601">
    <property type="entry name" value="Rspo_Fu-CRD_dom"/>
</dbReference>
<accession>A0ABS2Z5Y0</accession>
<keyword evidence="6" id="KW-0812">Transmembrane</keyword>
<organism evidence="8 9">
    <name type="scientific">Polypterus senegalus</name>
    <name type="common">Senegal bichir</name>
    <dbReference type="NCBI Taxonomy" id="55291"/>
    <lineage>
        <taxon>Eukaryota</taxon>
        <taxon>Metazoa</taxon>
        <taxon>Chordata</taxon>
        <taxon>Craniata</taxon>
        <taxon>Vertebrata</taxon>
        <taxon>Euteleostomi</taxon>
        <taxon>Actinopterygii</taxon>
        <taxon>Polypteriformes</taxon>
        <taxon>Polypteridae</taxon>
        <taxon>Polypterus</taxon>
    </lineage>
</organism>
<feature type="non-terminal residue" evidence="8">
    <location>
        <position position="1"/>
    </location>
</feature>
<name>A0ABS2Z5Y0_POLSE</name>
<dbReference type="Proteomes" id="UP001166052">
    <property type="component" value="Unassembled WGS sequence"/>
</dbReference>
<feature type="domain" description="EGF-like" evidence="7">
    <location>
        <begin position="76"/>
        <end position="105"/>
    </location>
</feature>
<feature type="domain" description="EGF-like" evidence="7">
    <location>
        <begin position="453"/>
        <end position="484"/>
    </location>
</feature>
<dbReference type="PANTHER" id="PTHR15332:SF175">
    <property type="entry name" value="PROPROTEIN CONVERTASE SUBTILISIN_KEXIN TYPE 5-LIKE"/>
    <property type="match status" value="1"/>
</dbReference>
<dbReference type="EMBL" id="JAAWVN010026553">
    <property type="protein sequence ID" value="MBN3294444.1"/>
    <property type="molecule type" value="Genomic_DNA"/>
</dbReference>
<feature type="non-terminal residue" evidence="8">
    <location>
        <position position="787"/>
    </location>
</feature>
<comment type="caution">
    <text evidence="8">The sequence shown here is derived from an EMBL/GenBank/DDBJ whole genome shotgun (WGS) entry which is preliminary data.</text>
</comment>
<dbReference type="InterPro" id="IPR009030">
    <property type="entry name" value="Growth_fac_rcpt_cys_sf"/>
</dbReference>
<feature type="domain" description="EGF-like" evidence="7">
    <location>
        <begin position="255"/>
        <end position="285"/>
    </location>
</feature>
<dbReference type="Gene3D" id="2.10.220.10">
    <property type="entry name" value="Hormone Receptor, Insulin-like Growth Factor Receptor 1, Chain A, domain 2"/>
    <property type="match status" value="8"/>
</dbReference>
<feature type="compositionally biased region" description="Basic and acidic residues" evidence="5">
    <location>
        <begin position="729"/>
        <end position="740"/>
    </location>
</feature>
<evidence type="ECO:0000256" key="3">
    <source>
        <dbReference type="ARBA" id="ARBA00022729"/>
    </source>
</evidence>
<evidence type="ECO:0000313" key="9">
    <source>
        <dbReference type="Proteomes" id="UP001166052"/>
    </source>
</evidence>
<feature type="domain" description="EGF-like" evidence="7">
    <location>
        <begin position="309"/>
        <end position="348"/>
    </location>
</feature>